<keyword evidence="1" id="KW-0472">Membrane</keyword>
<dbReference type="EMBL" id="QNGE01007199">
    <property type="protein sequence ID" value="KAA3671139.1"/>
    <property type="molecule type" value="Genomic_DNA"/>
</dbReference>
<protein>
    <submittedName>
        <fullName evidence="2">Uncharacterized protein</fullName>
    </submittedName>
</protein>
<evidence type="ECO:0000256" key="1">
    <source>
        <dbReference type="SAM" id="Phobius"/>
    </source>
</evidence>
<gene>
    <name evidence="2" type="ORF">DEA37_0002690</name>
</gene>
<reference evidence="2 3" key="1">
    <citation type="journal article" date="2019" name="Gigascience">
        <title>Whole-genome sequence of the oriental lung fluke Paragonimus westermani.</title>
        <authorList>
            <person name="Oey H."/>
            <person name="Zakrzewski M."/>
            <person name="Narain K."/>
            <person name="Devi K.R."/>
            <person name="Agatsuma T."/>
            <person name="Nawaratna S."/>
            <person name="Gobert G.N."/>
            <person name="Jones M.K."/>
            <person name="Ragan M.A."/>
            <person name="McManus D.P."/>
            <person name="Krause L."/>
        </authorList>
    </citation>
    <scope>NUCLEOTIDE SEQUENCE [LARGE SCALE GENOMIC DNA]</scope>
    <source>
        <strain evidence="2 3">IND2009</strain>
    </source>
</reference>
<dbReference type="Proteomes" id="UP000324629">
    <property type="component" value="Unassembled WGS sequence"/>
</dbReference>
<keyword evidence="1" id="KW-0812">Transmembrane</keyword>
<keyword evidence="3" id="KW-1185">Reference proteome</keyword>
<sequence>MCTWNWLVHSLPLGGLVSCVFSVLHIHIEFRNLNW</sequence>
<keyword evidence="1" id="KW-1133">Transmembrane helix</keyword>
<evidence type="ECO:0000313" key="3">
    <source>
        <dbReference type="Proteomes" id="UP000324629"/>
    </source>
</evidence>
<evidence type="ECO:0000313" key="2">
    <source>
        <dbReference type="EMBL" id="KAA3671139.1"/>
    </source>
</evidence>
<proteinExistence type="predicted"/>
<dbReference type="AlphaFoldDB" id="A0A5J4N7H9"/>
<accession>A0A5J4N7H9</accession>
<comment type="caution">
    <text evidence="2">The sequence shown here is derived from an EMBL/GenBank/DDBJ whole genome shotgun (WGS) entry which is preliminary data.</text>
</comment>
<name>A0A5J4N7H9_9TREM</name>
<feature type="transmembrane region" description="Helical" evidence="1">
    <location>
        <begin position="6"/>
        <end position="28"/>
    </location>
</feature>
<organism evidence="2 3">
    <name type="scientific">Paragonimus westermani</name>
    <dbReference type="NCBI Taxonomy" id="34504"/>
    <lineage>
        <taxon>Eukaryota</taxon>
        <taxon>Metazoa</taxon>
        <taxon>Spiralia</taxon>
        <taxon>Lophotrochozoa</taxon>
        <taxon>Platyhelminthes</taxon>
        <taxon>Trematoda</taxon>
        <taxon>Digenea</taxon>
        <taxon>Plagiorchiida</taxon>
        <taxon>Troglotremata</taxon>
        <taxon>Troglotrematidae</taxon>
        <taxon>Paragonimus</taxon>
    </lineage>
</organism>